<sequence length="399" mass="43242">MDEYNDKPQFDVVERSELPAIIKVIGVGGGGGNAVENMFKTGIKDVTFVLCNTDKQAMRGTKIPRTLLLGPGRGAGGDPLVARQLAEESVERIKELLDDDTDMVFITAGMGGGTGTGASPVIAGVARSLGILTVGIVSIPFAWEAEFKIRQALDGVEDLRKNVDALLVINNENLRKVYPDLTWLNGFKKADETLTVAAKSIAELITVKGYINLDFADVRRTLENGGVAVMSSGFGEGEHRITKAIEDALHSPLLAADNLYKAKRILINLYLSSSADDQVVMDEFKELNEFMARFDGVKTISGITIDDTLEGKVKVTILASDFGDGVMDMGNAYPGDKEYVILTVAQMDDNAVLEKIDRTPAYDRPGDFSKQLLRHTPGETNAEDVNYNGNGVILFDKTE</sequence>
<dbReference type="InterPro" id="IPR003008">
    <property type="entry name" value="Tubulin_FtsZ_GTPase"/>
</dbReference>
<dbReference type="InterPro" id="IPR020805">
    <property type="entry name" value="Cell_div_FtsZ_CS"/>
</dbReference>
<reference evidence="8" key="1">
    <citation type="submission" date="2020-10" db="EMBL/GenBank/DDBJ databases">
        <authorList>
            <person name="Gilroy R."/>
        </authorList>
    </citation>
    <scope>NUCLEOTIDE SEQUENCE</scope>
    <source>
        <strain evidence="8">21143</strain>
    </source>
</reference>
<proteinExistence type="inferred from homology"/>
<evidence type="ECO:0000256" key="5">
    <source>
        <dbReference type="RuleBase" id="RU000631"/>
    </source>
</evidence>
<dbReference type="SMART" id="SM00864">
    <property type="entry name" value="Tubulin"/>
    <property type="match status" value="1"/>
</dbReference>
<dbReference type="GO" id="GO:0003924">
    <property type="term" value="F:GTPase activity"/>
    <property type="evidence" value="ECO:0007669"/>
    <property type="project" value="UniProtKB-UniRule"/>
</dbReference>
<comment type="caution">
    <text evidence="8">The sequence shown here is derived from an EMBL/GenBank/DDBJ whole genome shotgun (WGS) entry which is preliminary data.</text>
</comment>
<dbReference type="InterPro" id="IPR036525">
    <property type="entry name" value="Tubulin/FtsZ_GTPase_sf"/>
</dbReference>
<dbReference type="InterPro" id="IPR008280">
    <property type="entry name" value="Tub_FtsZ_C"/>
</dbReference>
<evidence type="ECO:0000313" key="8">
    <source>
        <dbReference type="EMBL" id="HIT38666.1"/>
    </source>
</evidence>
<feature type="binding site" evidence="4">
    <location>
        <position position="148"/>
    </location>
    <ligand>
        <name>GTP</name>
        <dbReference type="ChEBI" id="CHEBI:37565"/>
    </ligand>
</feature>
<dbReference type="SMART" id="SM00865">
    <property type="entry name" value="Tubulin_C"/>
    <property type="match status" value="1"/>
</dbReference>
<keyword evidence="2 4" id="KW-0547">Nucleotide-binding</keyword>
<evidence type="ECO:0000256" key="2">
    <source>
        <dbReference type="ARBA" id="ARBA00022741"/>
    </source>
</evidence>
<evidence type="ECO:0000259" key="6">
    <source>
        <dbReference type="SMART" id="SM00864"/>
    </source>
</evidence>
<dbReference type="Proteomes" id="UP000886722">
    <property type="component" value="Unassembled WGS sequence"/>
</dbReference>
<dbReference type="GO" id="GO:0051258">
    <property type="term" value="P:protein polymerization"/>
    <property type="evidence" value="ECO:0007669"/>
    <property type="project" value="UniProtKB-UniRule"/>
</dbReference>
<dbReference type="Pfam" id="PF12327">
    <property type="entry name" value="FtsZ_C"/>
    <property type="match status" value="1"/>
</dbReference>
<feature type="domain" description="Tubulin/FtsZ GTPase" evidence="6">
    <location>
        <begin position="21"/>
        <end position="209"/>
    </location>
</feature>
<accession>A0A9D1KCY3</accession>
<dbReference type="PRINTS" id="PR00423">
    <property type="entry name" value="CELLDVISFTSZ"/>
</dbReference>
<evidence type="ECO:0000256" key="3">
    <source>
        <dbReference type="ARBA" id="ARBA00023134"/>
    </source>
</evidence>
<dbReference type="GO" id="GO:0000917">
    <property type="term" value="P:division septum assembly"/>
    <property type="evidence" value="ECO:0007669"/>
    <property type="project" value="UniProtKB-KW"/>
</dbReference>
<dbReference type="SUPFAM" id="SSF55307">
    <property type="entry name" value="Tubulin C-terminal domain-like"/>
    <property type="match status" value="1"/>
</dbReference>
<dbReference type="CDD" id="cd02201">
    <property type="entry name" value="FtsZ_type1"/>
    <property type="match status" value="1"/>
</dbReference>
<comment type="subcellular location">
    <subcellularLocation>
        <location evidence="4">Cytoplasm</location>
    </subcellularLocation>
    <text evidence="4">Assembles at midcell at the inner surface of the cytoplasmic membrane.</text>
</comment>
<name>A0A9D1KCY3_9BACT</name>
<evidence type="ECO:0000259" key="7">
    <source>
        <dbReference type="SMART" id="SM00865"/>
    </source>
</evidence>
<dbReference type="GO" id="GO:0043093">
    <property type="term" value="P:FtsZ-dependent cytokinesis"/>
    <property type="evidence" value="ECO:0007669"/>
    <property type="project" value="UniProtKB-UniRule"/>
</dbReference>
<dbReference type="SUPFAM" id="SSF52490">
    <property type="entry name" value="Tubulin nucleotide-binding domain-like"/>
    <property type="match status" value="1"/>
</dbReference>
<dbReference type="InterPro" id="IPR000158">
    <property type="entry name" value="Cell_div_FtsZ"/>
</dbReference>
<dbReference type="InterPro" id="IPR018316">
    <property type="entry name" value="Tubulin/FtsZ_2-layer-sand-dom"/>
</dbReference>
<dbReference type="EMBL" id="DVKT01000006">
    <property type="protein sequence ID" value="HIT38666.1"/>
    <property type="molecule type" value="Genomic_DNA"/>
</dbReference>
<feature type="binding site" evidence="4">
    <location>
        <position position="191"/>
    </location>
    <ligand>
        <name>GTP</name>
        <dbReference type="ChEBI" id="CHEBI:37565"/>
    </ligand>
</feature>
<comment type="function">
    <text evidence="4 5">Essential cell division protein that forms a contractile ring structure (Z ring) at the future cell division site. The regulation of the ring assembly controls the timing and the location of cell division. One of the functions of the FtsZ ring is to recruit other cell division proteins to the septum to produce a new cell wall between the dividing cells. Binds GTP and shows GTPase activity.</text>
</comment>
<dbReference type="GO" id="GO:0005525">
    <property type="term" value="F:GTP binding"/>
    <property type="evidence" value="ECO:0007669"/>
    <property type="project" value="UniProtKB-UniRule"/>
</dbReference>
<keyword evidence="3 4" id="KW-0342">GTP-binding</keyword>
<dbReference type="GO" id="GO:0005737">
    <property type="term" value="C:cytoplasm"/>
    <property type="evidence" value="ECO:0007669"/>
    <property type="project" value="UniProtKB-SubCell"/>
</dbReference>
<evidence type="ECO:0000256" key="1">
    <source>
        <dbReference type="ARBA" id="ARBA00009690"/>
    </source>
</evidence>
<dbReference type="PANTHER" id="PTHR30314">
    <property type="entry name" value="CELL DIVISION PROTEIN FTSZ-RELATED"/>
    <property type="match status" value="1"/>
</dbReference>
<dbReference type="Pfam" id="PF00091">
    <property type="entry name" value="Tubulin"/>
    <property type="match status" value="1"/>
</dbReference>
<evidence type="ECO:0000313" key="9">
    <source>
        <dbReference type="Proteomes" id="UP000886722"/>
    </source>
</evidence>
<reference evidence="8" key="2">
    <citation type="journal article" date="2021" name="PeerJ">
        <title>Extensive microbial diversity within the chicken gut microbiome revealed by metagenomics and culture.</title>
        <authorList>
            <person name="Gilroy R."/>
            <person name="Ravi A."/>
            <person name="Getino M."/>
            <person name="Pursley I."/>
            <person name="Horton D.L."/>
            <person name="Alikhan N.F."/>
            <person name="Baker D."/>
            <person name="Gharbi K."/>
            <person name="Hall N."/>
            <person name="Watson M."/>
            <person name="Adriaenssens E.M."/>
            <person name="Foster-Nyarko E."/>
            <person name="Jarju S."/>
            <person name="Secka A."/>
            <person name="Antonio M."/>
            <person name="Oren A."/>
            <person name="Chaudhuri R.R."/>
            <person name="La Ragione R."/>
            <person name="Hildebrand F."/>
            <person name="Pallen M.J."/>
        </authorList>
    </citation>
    <scope>NUCLEOTIDE SEQUENCE</scope>
    <source>
        <strain evidence="8">21143</strain>
    </source>
</reference>
<comment type="similarity">
    <text evidence="1 4 5">Belongs to the FtsZ family.</text>
</comment>
<comment type="subunit">
    <text evidence="4">Homodimer. Polymerizes to form a dynamic ring structure in a strictly GTP-dependent manner. Interacts directly with several other division proteins.</text>
</comment>
<dbReference type="PROSITE" id="PS01135">
    <property type="entry name" value="FTSZ_2"/>
    <property type="match status" value="1"/>
</dbReference>
<dbReference type="HAMAP" id="MF_00909">
    <property type="entry name" value="FtsZ"/>
    <property type="match status" value="1"/>
</dbReference>
<keyword evidence="4 5" id="KW-0132">Cell division</keyword>
<feature type="domain" description="Tubulin/FtsZ 2-layer sandwich" evidence="7">
    <location>
        <begin position="211"/>
        <end position="331"/>
    </location>
</feature>
<dbReference type="Gene3D" id="3.40.50.1440">
    <property type="entry name" value="Tubulin/FtsZ, GTPase domain"/>
    <property type="match status" value="1"/>
</dbReference>
<gene>
    <name evidence="4 8" type="primary">ftsZ</name>
    <name evidence="8" type="ORF">IAD06_01315</name>
</gene>
<keyword evidence="4 5" id="KW-0131">Cell cycle</keyword>
<keyword evidence="4 5" id="KW-0717">Septation</keyword>
<dbReference type="InterPro" id="IPR024757">
    <property type="entry name" value="FtsZ_C"/>
</dbReference>
<feature type="binding site" evidence="4">
    <location>
        <begin position="29"/>
        <end position="33"/>
    </location>
    <ligand>
        <name>GTP</name>
        <dbReference type="ChEBI" id="CHEBI:37565"/>
    </ligand>
</feature>
<dbReference type="AlphaFoldDB" id="A0A9D1KCY3"/>
<dbReference type="GO" id="GO:0032153">
    <property type="term" value="C:cell division site"/>
    <property type="evidence" value="ECO:0007669"/>
    <property type="project" value="UniProtKB-UniRule"/>
</dbReference>
<organism evidence="8 9">
    <name type="scientific">Candidatus Caccoplasma intestinavium</name>
    <dbReference type="NCBI Taxonomy" id="2840716"/>
    <lineage>
        <taxon>Bacteria</taxon>
        <taxon>Pseudomonadati</taxon>
        <taxon>Bacteroidota</taxon>
        <taxon>Bacteroidia</taxon>
        <taxon>Bacteroidales</taxon>
        <taxon>Bacteroidaceae</taxon>
        <taxon>Bacteroidaceae incertae sedis</taxon>
        <taxon>Candidatus Caccoplasma</taxon>
    </lineage>
</organism>
<dbReference type="InterPro" id="IPR045061">
    <property type="entry name" value="FtsZ/CetZ"/>
</dbReference>
<feature type="binding site" evidence="4">
    <location>
        <position position="144"/>
    </location>
    <ligand>
        <name>GTP</name>
        <dbReference type="ChEBI" id="CHEBI:37565"/>
    </ligand>
</feature>
<evidence type="ECO:0000256" key="4">
    <source>
        <dbReference type="HAMAP-Rule" id="MF_00909"/>
    </source>
</evidence>
<protein>
    <recommendedName>
        <fullName evidence="4 5">Cell division protein FtsZ</fullName>
    </recommendedName>
</protein>
<keyword evidence="4" id="KW-0963">Cytoplasm</keyword>
<feature type="binding site" evidence="4">
    <location>
        <begin position="113"/>
        <end position="115"/>
    </location>
    <ligand>
        <name>GTP</name>
        <dbReference type="ChEBI" id="CHEBI:37565"/>
    </ligand>
</feature>
<dbReference type="PANTHER" id="PTHR30314:SF3">
    <property type="entry name" value="MITOCHONDRIAL DIVISION PROTEIN FSZA"/>
    <property type="match status" value="1"/>
</dbReference>